<reference evidence="1" key="1">
    <citation type="submission" date="2009-09" db="EMBL/GenBank/DDBJ databases">
        <authorList>
            <person name="Weinstock G."/>
            <person name="Sodergren E."/>
            <person name="Clifton S."/>
            <person name="Fulton L."/>
            <person name="Fulton B."/>
            <person name="Courtney L."/>
            <person name="Fronick C."/>
            <person name="Harrison M."/>
            <person name="Strong C."/>
            <person name="Farmer C."/>
            <person name="Delahaunty K."/>
            <person name="Markovic C."/>
            <person name="Hall O."/>
            <person name="Minx P."/>
            <person name="Tomlinson C."/>
            <person name="Mitreva M."/>
            <person name="Nelson J."/>
            <person name="Hou S."/>
            <person name="Wollam A."/>
            <person name="Pepin K.H."/>
            <person name="Johnson M."/>
            <person name="Bhonagiri V."/>
            <person name="Nash W.E."/>
            <person name="Warren W."/>
            <person name="Chinwalla A."/>
            <person name="Mardis E.R."/>
            <person name="Wilson R.K."/>
        </authorList>
    </citation>
    <scope>NUCLEOTIDE SEQUENCE [LARGE SCALE GENOMIC DNA]</scope>
    <source>
        <strain evidence="1">DSM 15470</strain>
    </source>
</reference>
<accession>C9LP04</accession>
<organism evidence="1 2">
    <name type="scientific">Dialister invisus DSM 15470</name>
    <dbReference type="NCBI Taxonomy" id="592028"/>
    <lineage>
        <taxon>Bacteria</taxon>
        <taxon>Bacillati</taxon>
        <taxon>Bacillota</taxon>
        <taxon>Negativicutes</taxon>
        <taxon>Veillonellales</taxon>
        <taxon>Veillonellaceae</taxon>
        <taxon>Dialister</taxon>
    </lineage>
</organism>
<dbReference type="Proteomes" id="UP000004736">
    <property type="component" value="Unassembled WGS sequence"/>
</dbReference>
<name>C9LP04_9FIRM</name>
<evidence type="ECO:0000313" key="1">
    <source>
        <dbReference type="EMBL" id="EEW97290.1"/>
    </source>
</evidence>
<dbReference type="AlphaFoldDB" id="C9LP04"/>
<dbReference type="HOGENOM" id="CLU_2972108_0_0_9"/>
<proteinExistence type="predicted"/>
<comment type="caution">
    <text evidence="1">The sequence shown here is derived from an EMBL/GenBank/DDBJ whole genome shotgun (WGS) entry which is preliminary data.</text>
</comment>
<dbReference type="STRING" id="592028.GCWU000321_01278"/>
<gene>
    <name evidence="1" type="ORF">GCWU000321_01278</name>
</gene>
<protein>
    <submittedName>
        <fullName evidence="1">Uncharacterized protein</fullName>
    </submittedName>
</protein>
<dbReference type="EMBL" id="ACIM02000001">
    <property type="protein sequence ID" value="EEW97290.1"/>
    <property type="molecule type" value="Genomic_DNA"/>
</dbReference>
<keyword evidence="2" id="KW-1185">Reference proteome</keyword>
<evidence type="ECO:0000313" key="2">
    <source>
        <dbReference type="Proteomes" id="UP000004736"/>
    </source>
</evidence>
<sequence>MGERRKRIEGYRTFCVDFNTDEVRHCLASSVFYPFPKKIKGGQNELVKNPKMIAMTALIRVISF</sequence>